<dbReference type="EMBL" id="MLCN01000006">
    <property type="protein sequence ID" value="ONG41885.1"/>
    <property type="molecule type" value="Genomic_DNA"/>
</dbReference>
<name>A0A1S8CZ49_9GAMM</name>
<dbReference type="STRING" id="1907941.BKE30_02020"/>
<dbReference type="OrthoDB" id="6692054at2"/>
<accession>A0A1S8CZ49</accession>
<keyword evidence="3" id="KW-1185">Reference proteome</keyword>
<dbReference type="Proteomes" id="UP000192132">
    <property type="component" value="Unassembled WGS sequence"/>
</dbReference>
<evidence type="ECO:0000313" key="2">
    <source>
        <dbReference type="EMBL" id="ONG41885.1"/>
    </source>
</evidence>
<evidence type="ECO:0000313" key="3">
    <source>
        <dbReference type="Proteomes" id="UP000192132"/>
    </source>
</evidence>
<organism evidence="2 3">
    <name type="scientific">Alkanindiges hydrocarboniclasticus</name>
    <dbReference type="NCBI Taxonomy" id="1907941"/>
    <lineage>
        <taxon>Bacteria</taxon>
        <taxon>Pseudomonadati</taxon>
        <taxon>Pseudomonadota</taxon>
        <taxon>Gammaproteobacteria</taxon>
        <taxon>Moraxellales</taxon>
        <taxon>Moraxellaceae</taxon>
        <taxon>Alkanindiges</taxon>
    </lineage>
</organism>
<proteinExistence type="predicted"/>
<sequence length="185" mass="20734">MSNIKKTVKMLRAGVALPVALLLALGVSWAAPSQQHKKHPAGIEPLIAAKGIYPVINGKAFKNLSSLAAVYQQLGKPIKLLSQGYDECNGQDFPQLLDYGSFQVNEQTLKVQTLYFNNSHNSIMLLGKPVSGQTTEPEFLKRYSGMYELNASHQYTFEQEGGLTQYSFEFNKGKLWRYTFFQDDC</sequence>
<feature type="chain" id="PRO_5012368255" evidence="1">
    <location>
        <begin position="31"/>
        <end position="185"/>
    </location>
</feature>
<gene>
    <name evidence="2" type="ORF">BKE30_02020</name>
</gene>
<protein>
    <submittedName>
        <fullName evidence="2">Uncharacterized protein</fullName>
    </submittedName>
</protein>
<evidence type="ECO:0000256" key="1">
    <source>
        <dbReference type="SAM" id="SignalP"/>
    </source>
</evidence>
<reference evidence="2 3" key="1">
    <citation type="submission" date="2016-10" db="EMBL/GenBank/DDBJ databases">
        <title>Draft Genome sequence of Alkanindiges sp. strain H1.</title>
        <authorList>
            <person name="Subhash Y."/>
            <person name="Lee S."/>
        </authorList>
    </citation>
    <scope>NUCLEOTIDE SEQUENCE [LARGE SCALE GENOMIC DNA]</scope>
    <source>
        <strain evidence="2 3">H1</strain>
    </source>
</reference>
<feature type="signal peptide" evidence="1">
    <location>
        <begin position="1"/>
        <end position="30"/>
    </location>
</feature>
<comment type="caution">
    <text evidence="2">The sequence shown here is derived from an EMBL/GenBank/DDBJ whole genome shotgun (WGS) entry which is preliminary data.</text>
</comment>
<keyword evidence="1" id="KW-0732">Signal</keyword>
<dbReference type="AlphaFoldDB" id="A0A1S8CZ49"/>
<dbReference type="RefSeq" id="WP_076877006.1">
    <property type="nucleotide sequence ID" value="NZ_MLCN01000006.1"/>
</dbReference>